<keyword evidence="1" id="KW-1133">Transmembrane helix</keyword>
<proteinExistence type="predicted"/>
<accession>A0A2A2ID73</accession>
<sequence length="65" mass="7351">MKNNPKLALIISLIVIVGIPLFFLVLSLITGNWNFFYFSLIPAWFAGFTGVIHSIKQLKEIKGKE</sequence>
<protein>
    <submittedName>
        <fullName evidence="2">Uncharacterized protein</fullName>
    </submittedName>
</protein>
<evidence type="ECO:0000256" key="1">
    <source>
        <dbReference type="SAM" id="Phobius"/>
    </source>
</evidence>
<name>A0A2A2ID73_9BACI</name>
<keyword evidence="1" id="KW-0812">Transmembrane</keyword>
<dbReference type="AlphaFoldDB" id="A0A2A2ID73"/>
<dbReference type="RefSeq" id="WP_095655379.1">
    <property type="nucleotide sequence ID" value="NZ_NPOA01000006.1"/>
</dbReference>
<dbReference type="Proteomes" id="UP000218887">
    <property type="component" value="Unassembled WGS sequence"/>
</dbReference>
<keyword evidence="3" id="KW-1185">Reference proteome</keyword>
<keyword evidence="1" id="KW-0472">Membrane</keyword>
<gene>
    <name evidence="2" type="ORF">CIL05_09910</name>
</gene>
<evidence type="ECO:0000313" key="2">
    <source>
        <dbReference type="EMBL" id="PAV29679.1"/>
    </source>
</evidence>
<feature type="transmembrane region" description="Helical" evidence="1">
    <location>
        <begin position="35"/>
        <end position="55"/>
    </location>
</feature>
<reference evidence="2 3" key="1">
    <citation type="submission" date="2017-08" db="EMBL/GenBank/DDBJ databases">
        <title>Virgibacillus indicus sp. nov. and Virgibacillus profoundi sp. nov, two moderately halophilic bacteria isolated from marine sediment by using the Microfluidic Streak Plate.</title>
        <authorList>
            <person name="Xu B."/>
            <person name="Hu B."/>
            <person name="Wang J."/>
            <person name="Zhu Y."/>
            <person name="Huang L."/>
            <person name="Du W."/>
            <person name="Huang Y."/>
        </authorList>
    </citation>
    <scope>NUCLEOTIDE SEQUENCE [LARGE SCALE GENOMIC DNA]</scope>
    <source>
        <strain evidence="2 3">IO3-P3-H5</strain>
    </source>
</reference>
<dbReference type="OrthoDB" id="2897504at2"/>
<organism evidence="2 3">
    <name type="scientific">Virgibacillus profundi</name>
    <dbReference type="NCBI Taxonomy" id="2024555"/>
    <lineage>
        <taxon>Bacteria</taxon>
        <taxon>Bacillati</taxon>
        <taxon>Bacillota</taxon>
        <taxon>Bacilli</taxon>
        <taxon>Bacillales</taxon>
        <taxon>Bacillaceae</taxon>
        <taxon>Virgibacillus</taxon>
    </lineage>
</organism>
<comment type="caution">
    <text evidence="2">The sequence shown here is derived from an EMBL/GenBank/DDBJ whole genome shotgun (WGS) entry which is preliminary data.</text>
</comment>
<evidence type="ECO:0000313" key="3">
    <source>
        <dbReference type="Proteomes" id="UP000218887"/>
    </source>
</evidence>
<dbReference type="EMBL" id="NPOA01000006">
    <property type="protein sequence ID" value="PAV29679.1"/>
    <property type="molecule type" value="Genomic_DNA"/>
</dbReference>
<feature type="transmembrane region" description="Helical" evidence="1">
    <location>
        <begin position="7"/>
        <end position="29"/>
    </location>
</feature>